<dbReference type="EMBL" id="ON746531">
    <property type="protein sequence ID" value="UYL95608.1"/>
    <property type="molecule type" value="Viral_cRNA"/>
</dbReference>
<sequence length="422" mass="45463">MSERDNQEGKVYKGAGVSGFQRPDLLTTEELSDLKTLDEWTLKAAESFPRGEPIGPEEEIIGAGQASDLLSPTSLGRRSDEALSQLVTDMKLNTAGRKRHRAGEKEKHGGHRKTPRSNPGTPRSLTPEPSTSKAGTQEPPVQEPETPPEAPPSPAPSTSSTASPAKSGSGSNVARFLAKHRQPLSSLIDPSNKKDVVVTVGEGDFDPESDLLWRVKISENKATKTSDFKGIDIHNPLVFPVCNPRSNAKGLDWTLGIIDRVLKICNLEPIQVQYSHSTQTLTLLPRDPEPPPKPATADASIPVQSPGLAPATEPEPRPGPSSSRDPAPARGGVQGLEPLRELLPKTRVRMQGGRMGVLDLLALHSSVNVLSTLETWDKKWAILAEEDPLRRQVIAHLAMGQVDILLKVDDPCVMEIVGLLAG</sequence>
<feature type="compositionally biased region" description="Polar residues" evidence="1">
    <location>
        <begin position="116"/>
        <end position="135"/>
    </location>
</feature>
<proteinExistence type="predicted"/>
<feature type="compositionally biased region" description="Pro residues" evidence="1">
    <location>
        <begin position="141"/>
        <end position="155"/>
    </location>
</feature>
<feature type="region of interest" description="Disordered" evidence="1">
    <location>
        <begin position="1"/>
        <end position="24"/>
    </location>
</feature>
<feature type="compositionally biased region" description="Low complexity" evidence="1">
    <location>
        <begin position="320"/>
        <end position="331"/>
    </location>
</feature>
<feature type="compositionally biased region" description="Basic residues" evidence="1">
    <location>
        <begin position="96"/>
        <end position="115"/>
    </location>
</feature>
<evidence type="ECO:0000313" key="2">
    <source>
        <dbReference type="EMBL" id="UYL95608.1"/>
    </source>
</evidence>
<feature type="compositionally biased region" description="Basic and acidic residues" evidence="1">
    <location>
        <begin position="1"/>
        <end position="11"/>
    </location>
</feature>
<name>A0A9E7V2D1_9RHAB</name>
<feature type="compositionally biased region" description="Low complexity" evidence="1">
    <location>
        <begin position="156"/>
        <end position="165"/>
    </location>
</feature>
<feature type="region of interest" description="Disordered" evidence="1">
    <location>
        <begin position="46"/>
        <end position="171"/>
    </location>
</feature>
<protein>
    <submittedName>
        <fullName evidence="2">Uncharacterized protein</fullName>
    </submittedName>
</protein>
<evidence type="ECO:0000256" key="1">
    <source>
        <dbReference type="SAM" id="MobiDB-lite"/>
    </source>
</evidence>
<feature type="region of interest" description="Disordered" evidence="1">
    <location>
        <begin position="282"/>
        <end position="338"/>
    </location>
</feature>
<organism evidence="2">
    <name type="scientific">Zhangjiakou Rhabd tick virus 1</name>
    <dbReference type="NCBI Taxonomy" id="2972333"/>
    <lineage>
        <taxon>Viruses</taxon>
        <taxon>Riboviria</taxon>
        <taxon>Orthornavirae</taxon>
        <taxon>Negarnaviricota</taxon>
        <taxon>Haploviricotina</taxon>
        <taxon>Monjiviricetes</taxon>
        <taxon>Mononegavirales</taxon>
        <taxon>Rhabdoviridae</taxon>
        <taxon>Alpharhabdovirinae</taxon>
        <taxon>Alpharicinrhavirus</taxon>
        <taxon>Alpharicinrhavirus zhangjiakou</taxon>
    </lineage>
</organism>
<accession>A0A9E7V2D1</accession>
<reference evidence="2" key="1">
    <citation type="submission" date="2022-05" db="EMBL/GenBank/DDBJ databases">
        <authorList>
            <person name="Cao W."/>
            <person name="Jia N."/>
            <person name="Lam T.T.-Y."/>
            <person name="Ni X."/>
            <person name="Liu J."/>
        </authorList>
    </citation>
    <scope>NUCLEOTIDE SEQUENCE</scope>
    <source>
        <strain evidence="2">TIGMIC 7</strain>
    </source>
</reference>